<sequence>MKTRWYFSALIILALFGALSQQQNTVPNQEIVLQFVDANISSPQAQKTIANVKAQLQTLGVHNIQVVENIDAGTLKITYYSDADVTHVKSILSNDEKLELGFATTNQHEDPIRFPSEKEAATYNFDVYKIADTNDSNSGFGGKYAIQLNQEFDRFFNPTIYPLGNLIKTSIESNNVKVAYTVNNEIAVAINNIPHQIPEGRAGPSA</sequence>
<name>A0ABW5WPQ0_9FLAO</name>
<keyword evidence="1" id="KW-0732">Signal</keyword>
<organism evidence="2 3">
    <name type="scientific">Lacinutrix iliipiscaria</name>
    <dbReference type="NCBI Taxonomy" id="1230532"/>
    <lineage>
        <taxon>Bacteria</taxon>
        <taxon>Pseudomonadati</taxon>
        <taxon>Bacteroidota</taxon>
        <taxon>Flavobacteriia</taxon>
        <taxon>Flavobacteriales</taxon>
        <taxon>Flavobacteriaceae</taxon>
        <taxon>Lacinutrix</taxon>
    </lineage>
</organism>
<feature type="chain" id="PRO_5045773125" evidence="1">
    <location>
        <begin position="21"/>
        <end position="206"/>
    </location>
</feature>
<reference evidence="3" key="1">
    <citation type="journal article" date="2019" name="Int. J. Syst. Evol. Microbiol.">
        <title>The Global Catalogue of Microorganisms (GCM) 10K type strain sequencing project: providing services to taxonomists for standard genome sequencing and annotation.</title>
        <authorList>
            <consortium name="The Broad Institute Genomics Platform"/>
            <consortium name="The Broad Institute Genome Sequencing Center for Infectious Disease"/>
            <person name="Wu L."/>
            <person name="Ma J."/>
        </authorList>
    </citation>
    <scope>NUCLEOTIDE SEQUENCE [LARGE SCALE GENOMIC DNA]</scope>
    <source>
        <strain evidence="3">KCTC 32141</strain>
    </source>
</reference>
<dbReference type="Proteomes" id="UP001597533">
    <property type="component" value="Unassembled WGS sequence"/>
</dbReference>
<keyword evidence="3" id="KW-1185">Reference proteome</keyword>
<dbReference type="RefSeq" id="WP_183486756.1">
    <property type="nucleotide sequence ID" value="NZ_JBHUOV010000001.1"/>
</dbReference>
<evidence type="ECO:0000313" key="2">
    <source>
        <dbReference type="EMBL" id="MFD2823196.1"/>
    </source>
</evidence>
<comment type="caution">
    <text evidence="2">The sequence shown here is derived from an EMBL/GenBank/DDBJ whole genome shotgun (WGS) entry which is preliminary data.</text>
</comment>
<accession>A0ABW5WPQ0</accession>
<dbReference type="EMBL" id="JBHUOV010000001">
    <property type="protein sequence ID" value="MFD2823196.1"/>
    <property type="molecule type" value="Genomic_DNA"/>
</dbReference>
<proteinExistence type="predicted"/>
<evidence type="ECO:0000256" key="1">
    <source>
        <dbReference type="SAM" id="SignalP"/>
    </source>
</evidence>
<protein>
    <submittedName>
        <fullName evidence="2">Uncharacterized protein</fullName>
    </submittedName>
</protein>
<gene>
    <name evidence="2" type="ORF">ACFS5M_05910</name>
</gene>
<feature type="signal peptide" evidence="1">
    <location>
        <begin position="1"/>
        <end position="20"/>
    </location>
</feature>
<evidence type="ECO:0000313" key="3">
    <source>
        <dbReference type="Proteomes" id="UP001597533"/>
    </source>
</evidence>